<evidence type="ECO:0000313" key="1">
    <source>
        <dbReference type="EMBL" id="AIS52925.1"/>
    </source>
</evidence>
<dbReference type="HOGENOM" id="CLU_1937141_0_0_9"/>
<dbReference type="eggNOG" id="COG1653">
    <property type="taxonomic scope" value="Bacteria"/>
</dbReference>
<dbReference type="SUPFAM" id="SSF53850">
    <property type="entry name" value="Periplasmic binding protein-like II"/>
    <property type="match status" value="1"/>
</dbReference>
<dbReference type="KEGG" id="tki:TKV_c17740"/>
<dbReference type="Gene3D" id="3.40.190.10">
    <property type="entry name" value="Periplasmic binding protein-like II"/>
    <property type="match status" value="2"/>
</dbReference>
<sequence>MDLFKKYKVVNPVSLEGDREKLWQDFIIAKNTAVLVEESYKIAQLKNLQSKGKLFEFDVAMYPEGESGIPLTLSPKIYAYGIKKQKNEKKIEMEYELIKFLTEDQQKVIELGYVPVKKDVVAEDDSVKVK</sequence>
<keyword evidence="2" id="KW-1185">Reference proteome</keyword>
<dbReference type="AlphaFoldDB" id="A0A097ASW3"/>
<proteinExistence type="predicted"/>
<evidence type="ECO:0000313" key="2">
    <source>
        <dbReference type="Proteomes" id="UP000029669"/>
    </source>
</evidence>
<protein>
    <submittedName>
        <fullName evidence="1">Extracellular solute-binding protein family 1</fullName>
    </submittedName>
</protein>
<name>A0A097ASW3_THEKI</name>
<accession>A0A097ASW3</accession>
<dbReference type="Proteomes" id="UP000029669">
    <property type="component" value="Chromosome"/>
</dbReference>
<reference evidence="2" key="1">
    <citation type="journal article" date="2015" name="Genome Announc.">
        <title>Whole-Genome Sequences of 80 Environmental and Clinical Isolates of Burkholderia pseudomallei.</title>
        <authorList>
            <person name="Johnson S.L."/>
            <person name="Baker A.L."/>
            <person name="Chain P.S."/>
            <person name="Currie B.J."/>
            <person name="Daligault H.E."/>
            <person name="Davenport K.W."/>
            <person name="Davis C.B."/>
            <person name="Inglis T.J."/>
            <person name="Kaestli M."/>
            <person name="Koren S."/>
            <person name="Mayo M."/>
            <person name="Merritt A.J."/>
            <person name="Price E.P."/>
            <person name="Sarovich D.S."/>
            <person name="Warner J."/>
            <person name="Rosovitz M.J."/>
        </authorList>
    </citation>
    <scope>NUCLEOTIDE SEQUENCE [LARGE SCALE GENOMIC DNA]</scope>
    <source>
        <strain evidence="2">DSM 2030</strain>
    </source>
</reference>
<dbReference type="EMBL" id="CP009170">
    <property type="protein sequence ID" value="AIS52925.1"/>
    <property type="molecule type" value="Genomic_DNA"/>
</dbReference>
<organism evidence="1 2">
    <name type="scientific">Thermoanaerobacter kivui</name>
    <name type="common">Acetogenium kivui</name>
    <dbReference type="NCBI Taxonomy" id="2325"/>
    <lineage>
        <taxon>Bacteria</taxon>
        <taxon>Bacillati</taxon>
        <taxon>Bacillota</taxon>
        <taxon>Clostridia</taxon>
        <taxon>Thermoanaerobacterales</taxon>
        <taxon>Thermoanaerobacteraceae</taxon>
        <taxon>Thermoanaerobacter</taxon>
    </lineage>
</organism>
<gene>
    <name evidence="1" type="ORF">TKV_c17740</name>
</gene>
<dbReference type="STRING" id="2325.TKV_c17740"/>